<accession>A0A1I1URQ3</accession>
<dbReference type="EMBL" id="FONA01000001">
    <property type="protein sequence ID" value="SFD73522.1"/>
    <property type="molecule type" value="Genomic_DNA"/>
</dbReference>
<name>A0A1I1URQ3_9BACT</name>
<reference evidence="3 4" key="1">
    <citation type="submission" date="2016-10" db="EMBL/GenBank/DDBJ databases">
        <authorList>
            <person name="de Groot N.N."/>
        </authorList>
    </citation>
    <scope>NUCLEOTIDE SEQUENCE [LARGE SCALE GENOMIC DNA]</scope>
    <source>
        <strain evidence="3 4">DSM 19012</strain>
    </source>
</reference>
<feature type="domain" description="Carbohydrate esterase 2 N-terminal" evidence="2">
    <location>
        <begin position="35"/>
        <end position="138"/>
    </location>
</feature>
<evidence type="ECO:0000313" key="3">
    <source>
        <dbReference type="EMBL" id="SFD73522.1"/>
    </source>
</evidence>
<evidence type="ECO:0000259" key="2">
    <source>
        <dbReference type="Pfam" id="PF17996"/>
    </source>
</evidence>
<protein>
    <submittedName>
        <fullName evidence="3">Lysophospholipase L1</fullName>
    </submittedName>
</protein>
<dbReference type="STRING" id="385682.SAMN05444380_101180"/>
<dbReference type="GO" id="GO:0052689">
    <property type="term" value="F:carboxylic ester hydrolase activity"/>
    <property type="evidence" value="ECO:0007669"/>
    <property type="project" value="InterPro"/>
</dbReference>
<dbReference type="AlphaFoldDB" id="A0A1I1URQ3"/>
<dbReference type="Proteomes" id="UP000181976">
    <property type="component" value="Unassembled WGS sequence"/>
</dbReference>
<dbReference type="InterPro" id="IPR036514">
    <property type="entry name" value="SGNH_hydro_sf"/>
</dbReference>
<dbReference type="PANTHER" id="PTHR37834">
    <property type="entry name" value="GDSL-LIKE LIPASE/ACYLHYDROLASE DOMAIN PROTEIN (AFU_ORTHOLOGUE AFUA_2G00620)"/>
    <property type="match status" value="1"/>
</dbReference>
<dbReference type="RefSeq" id="WP_010526915.1">
    <property type="nucleotide sequence ID" value="NZ_AFSL01000023.1"/>
</dbReference>
<dbReference type="InParanoid" id="A0A1I1URQ3"/>
<dbReference type="eggNOG" id="COG2755">
    <property type="taxonomic scope" value="Bacteria"/>
</dbReference>
<dbReference type="OrthoDB" id="9801375at2"/>
<dbReference type="PANTHER" id="PTHR37834:SF2">
    <property type="entry name" value="ESTERASE, SGNH HYDROLASE-TYPE"/>
    <property type="match status" value="1"/>
</dbReference>
<dbReference type="Pfam" id="PF17996">
    <property type="entry name" value="CE2_N"/>
    <property type="match status" value="1"/>
</dbReference>
<dbReference type="Gene3D" id="2.60.120.260">
    <property type="entry name" value="Galactose-binding domain-like"/>
    <property type="match status" value="1"/>
</dbReference>
<proteinExistence type="predicted"/>
<dbReference type="InterPro" id="IPR037461">
    <property type="entry name" value="CtCE2-like_dom"/>
</dbReference>
<sequence length="364" mass="41812">MKIRLYTFFFVVSISGFLFGQDKNFYPANHEYFDYMGRVDLSDSGYVRYDWPGVRVRFRFTGRELNLHFSGGERNYFDLVVDGKHLGVFHAPKDTVLEINGLKGQGPHRVEFIKRTEGEMGEVRFSGVKLSSKGQLLPWLEVSERRIEFIGNSITCGYGAEAKSRDEDFDPRTENVLKSYASIVANAFGADYHVVAHSGLGVVRNYGDPQKVSVNLATMPQRYSRTLDMDDIKKWDFSSWKPDAVIINLGTNDFSTEPHPDKVIFQRTYEKLLLQIREVYGPTVSLFCLVGPMVNEPCFTYVKEVVENYKVLYNDPKVCFIGIPTELLNDHEDLGADWHPSYKGHQKIANFIIPIMSNFLQWQY</sequence>
<keyword evidence="4" id="KW-1185">Reference proteome</keyword>
<dbReference type="Gene3D" id="3.40.50.1110">
    <property type="entry name" value="SGNH hydrolase"/>
    <property type="match status" value="1"/>
</dbReference>
<dbReference type="CDD" id="cd01831">
    <property type="entry name" value="Endoglucanase_E_like"/>
    <property type="match status" value="1"/>
</dbReference>
<dbReference type="InterPro" id="IPR052762">
    <property type="entry name" value="PCW_deacetylase/CE"/>
</dbReference>
<evidence type="ECO:0000313" key="4">
    <source>
        <dbReference type="Proteomes" id="UP000181976"/>
    </source>
</evidence>
<dbReference type="SUPFAM" id="SSF52266">
    <property type="entry name" value="SGNH hydrolase"/>
    <property type="match status" value="1"/>
</dbReference>
<dbReference type="InterPro" id="IPR013830">
    <property type="entry name" value="SGNH_hydro"/>
</dbReference>
<dbReference type="InterPro" id="IPR040794">
    <property type="entry name" value="CE2_N"/>
</dbReference>
<gene>
    <name evidence="3" type="ORF">SAMN05444380_101180</name>
</gene>
<dbReference type="Pfam" id="PF13472">
    <property type="entry name" value="Lipase_GDSL_2"/>
    <property type="match status" value="1"/>
</dbReference>
<evidence type="ECO:0000259" key="1">
    <source>
        <dbReference type="Pfam" id="PF13472"/>
    </source>
</evidence>
<feature type="domain" description="SGNH hydrolase-type esterase" evidence="1">
    <location>
        <begin position="149"/>
        <end position="346"/>
    </location>
</feature>
<organism evidence="3 4">
    <name type="scientific">Thermophagus xiamenensis</name>
    <dbReference type="NCBI Taxonomy" id="385682"/>
    <lineage>
        <taxon>Bacteria</taxon>
        <taxon>Pseudomonadati</taxon>
        <taxon>Bacteroidota</taxon>
        <taxon>Bacteroidia</taxon>
        <taxon>Marinilabiliales</taxon>
        <taxon>Marinilabiliaceae</taxon>
        <taxon>Thermophagus</taxon>
    </lineage>
</organism>